<evidence type="ECO:0000256" key="4">
    <source>
        <dbReference type="ARBA" id="ARBA00022643"/>
    </source>
</evidence>
<evidence type="ECO:0000313" key="12">
    <source>
        <dbReference type="EMBL" id="QDU68711.1"/>
    </source>
</evidence>
<dbReference type="Proteomes" id="UP000316921">
    <property type="component" value="Chromosome"/>
</dbReference>
<feature type="binding site" evidence="7 8">
    <location>
        <begin position="191"/>
        <end position="193"/>
    </location>
    <ligand>
        <name>substrate</name>
    </ligand>
</feature>
<comment type="cofactor">
    <cofactor evidence="7 9">
        <name>FMN</name>
        <dbReference type="ChEBI" id="CHEBI:58210"/>
    </cofactor>
    <text evidence="7 9">Binds 1 FMN per subunit.</text>
</comment>
<dbReference type="FunFam" id="2.30.110.10:FF:000020">
    <property type="entry name" value="PNPO isoform 11"/>
    <property type="match status" value="1"/>
</dbReference>
<keyword evidence="4 7" id="KW-0288">FMN</keyword>
<dbReference type="EMBL" id="CP036287">
    <property type="protein sequence ID" value="QDU68711.1"/>
    <property type="molecule type" value="Genomic_DNA"/>
</dbReference>
<feature type="binding site" evidence="7 9">
    <location>
        <position position="104"/>
    </location>
    <ligand>
        <name>FMN</name>
        <dbReference type="ChEBI" id="CHEBI:58210"/>
    </ligand>
</feature>
<feature type="domain" description="Pyridoxamine 5'-phosphate oxidase N-terminal" evidence="10">
    <location>
        <begin position="33"/>
        <end position="153"/>
    </location>
</feature>
<protein>
    <recommendedName>
        <fullName evidence="7">Pyridoxine/pyridoxamine 5'-phosphate oxidase</fullName>
        <ecNumber evidence="7">1.4.3.5</ecNumber>
    </recommendedName>
    <alternativeName>
        <fullName evidence="7">PNP/PMP oxidase</fullName>
        <shortName evidence="7">PNPOx</shortName>
    </alternativeName>
    <alternativeName>
        <fullName evidence="7">Pyridoxal 5'-phosphate synthase</fullName>
    </alternativeName>
</protein>
<evidence type="ECO:0000259" key="10">
    <source>
        <dbReference type="Pfam" id="PF01243"/>
    </source>
</evidence>
<dbReference type="UniPathway" id="UPA01068">
    <property type="reaction ID" value="UER00304"/>
</dbReference>
<dbReference type="KEGG" id="pbap:Pla133_38140"/>
<dbReference type="NCBIfam" id="NF004231">
    <property type="entry name" value="PRK05679.1"/>
    <property type="match status" value="1"/>
</dbReference>
<evidence type="ECO:0000256" key="2">
    <source>
        <dbReference type="ARBA" id="ARBA00011738"/>
    </source>
</evidence>
<feature type="binding site" evidence="7 9">
    <location>
        <position position="185"/>
    </location>
    <ligand>
        <name>FMN</name>
        <dbReference type="ChEBI" id="CHEBI:58210"/>
    </ligand>
</feature>
<comment type="caution">
    <text evidence="7">Lacks conserved residue(s) required for the propagation of feature annotation.</text>
</comment>
<feature type="binding site" evidence="7 8">
    <location>
        <position position="130"/>
    </location>
    <ligand>
        <name>substrate</name>
    </ligand>
</feature>
<dbReference type="GO" id="GO:0008615">
    <property type="term" value="P:pyridoxine biosynthetic process"/>
    <property type="evidence" value="ECO:0007669"/>
    <property type="project" value="UniProtKB-UniRule"/>
</dbReference>
<evidence type="ECO:0000256" key="9">
    <source>
        <dbReference type="PIRSR" id="PIRSR000190-2"/>
    </source>
</evidence>
<feature type="binding site" evidence="7 8">
    <location>
        <position position="126"/>
    </location>
    <ligand>
        <name>substrate</name>
    </ligand>
</feature>
<gene>
    <name evidence="7 12" type="primary">pdxH</name>
    <name evidence="12" type="ORF">Pla133_38140</name>
</gene>
<dbReference type="Pfam" id="PF01243">
    <property type="entry name" value="PNPOx_N"/>
    <property type="match status" value="1"/>
</dbReference>
<dbReference type="InterPro" id="IPR012349">
    <property type="entry name" value="Split_barrel_FMN-bd"/>
</dbReference>
<feature type="binding site" evidence="7 9">
    <location>
        <position position="195"/>
    </location>
    <ligand>
        <name>FMN</name>
        <dbReference type="ChEBI" id="CHEBI:58210"/>
    </ligand>
</feature>
<evidence type="ECO:0000256" key="6">
    <source>
        <dbReference type="ARBA" id="ARBA00023096"/>
    </source>
</evidence>
<feature type="binding site" evidence="7 9">
    <location>
        <begin position="139"/>
        <end position="140"/>
    </location>
    <ligand>
        <name>FMN</name>
        <dbReference type="ChEBI" id="CHEBI:58210"/>
    </ligand>
</feature>
<evidence type="ECO:0000256" key="8">
    <source>
        <dbReference type="PIRSR" id="PIRSR000190-1"/>
    </source>
</evidence>
<dbReference type="PANTHER" id="PTHR10851">
    <property type="entry name" value="PYRIDOXINE-5-PHOSPHATE OXIDASE"/>
    <property type="match status" value="1"/>
</dbReference>
<comment type="pathway">
    <text evidence="7">Cofactor metabolism; pyridoxal 5'-phosphate salvage; pyridoxal 5'-phosphate from pyridoxamine 5'-phosphate: step 1/1.</text>
</comment>
<dbReference type="PIRSF" id="PIRSF000190">
    <property type="entry name" value="Pyd_amn-ph_oxd"/>
    <property type="match status" value="1"/>
</dbReference>
<comment type="subunit">
    <text evidence="2 7">Homodimer.</text>
</comment>
<keyword evidence="3 7" id="KW-0285">Flavoprotein</keyword>
<dbReference type="HAMAP" id="MF_01629">
    <property type="entry name" value="PdxH"/>
    <property type="match status" value="1"/>
</dbReference>
<dbReference type="InterPro" id="IPR019740">
    <property type="entry name" value="Pyridox_Oxase_CS"/>
</dbReference>
<feature type="binding site" evidence="7 8">
    <location>
        <position position="122"/>
    </location>
    <ligand>
        <name>substrate</name>
    </ligand>
</feature>
<dbReference type="PROSITE" id="PS01064">
    <property type="entry name" value="PYRIDOX_OXIDASE"/>
    <property type="match status" value="1"/>
</dbReference>
<dbReference type="InterPro" id="IPR011576">
    <property type="entry name" value="Pyridox_Oxase_N"/>
</dbReference>
<feature type="binding site" evidence="7 9">
    <location>
        <position position="82"/>
    </location>
    <ligand>
        <name>FMN</name>
        <dbReference type="ChEBI" id="CHEBI:58210"/>
    </ligand>
</feature>
<feature type="binding site" evidence="7 8">
    <location>
        <position position="65"/>
    </location>
    <ligand>
        <name>substrate</name>
    </ligand>
</feature>
<sequence length="212" mass="24064">MSIEDLRREYARHELNEGAADPDPLELFARWFREALASEVSEPNAMTLATVDADGAPRARIVLLKGAEADGFRFFTNYESAKGRELAADDRACLVFLWHELERQVRVEGRAERLPAEESDRYFAARPRDSQLGAWASPQSTELVGRAALEAHLAATMDRFGLEGPVPRPPHWGGYLLRPTAIEFWQGRPARLHDRLRYRRSAGGWERQRLAP</sequence>
<comment type="catalytic activity">
    <reaction evidence="7">
        <text>pyridoxamine 5'-phosphate + O2 + H2O = pyridoxal 5'-phosphate + H2O2 + NH4(+)</text>
        <dbReference type="Rhea" id="RHEA:15817"/>
        <dbReference type="ChEBI" id="CHEBI:15377"/>
        <dbReference type="ChEBI" id="CHEBI:15379"/>
        <dbReference type="ChEBI" id="CHEBI:16240"/>
        <dbReference type="ChEBI" id="CHEBI:28938"/>
        <dbReference type="ChEBI" id="CHEBI:58451"/>
        <dbReference type="ChEBI" id="CHEBI:597326"/>
        <dbReference type="EC" id="1.4.3.5"/>
    </reaction>
</comment>
<dbReference type="InterPro" id="IPR000659">
    <property type="entry name" value="Pyridox_Oxase"/>
</dbReference>
<dbReference type="GO" id="GO:0010181">
    <property type="term" value="F:FMN binding"/>
    <property type="evidence" value="ECO:0007669"/>
    <property type="project" value="UniProtKB-UniRule"/>
</dbReference>
<dbReference type="AlphaFoldDB" id="A0A518BP11"/>
<evidence type="ECO:0000256" key="5">
    <source>
        <dbReference type="ARBA" id="ARBA00023002"/>
    </source>
</evidence>
<dbReference type="Pfam" id="PF10590">
    <property type="entry name" value="PNP_phzG_C"/>
    <property type="match status" value="1"/>
</dbReference>
<dbReference type="EC" id="1.4.3.5" evidence="7"/>
<evidence type="ECO:0000313" key="13">
    <source>
        <dbReference type="Proteomes" id="UP000316921"/>
    </source>
</evidence>
<organism evidence="12 13">
    <name type="scientific">Engelhardtia mirabilis</name>
    <dbReference type="NCBI Taxonomy" id="2528011"/>
    <lineage>
        <taxon>Bacteria</taxon>
        <taxon>Pseudomonadati</taxon>
        <taxon>Planctomycetota</taxon>
        <taxon>Planctomycetia</taxon>
        <taxon>Planctomycetia incertae sedis</taxon>
        <taxon>Engelhardtia</taxon>
    </lineage>
</organism>
<keyword evidence="6 7" id="KW-0664">Pyridoxine biosynthesis</keyword>
<dbReference type="RefSeq" id="WP_145067950.1">
    <property type="nucleotide sequence ID" value="NZ_CP036287.1"/>
</dbReference>
<dbReference type="Gene3D" id="2.30.110.10">
    <property type="entry name" value="Electron Transport, Fmn-binding Protein, Chain A"/>
    <property type="match status" value="1"/>
</dbReference>
<feature type="binding site" evidence="7 9">
    <location>
        <begin position="75"/>
        <end position="76"/>
    </location>
    <ligand>
        <name>FMN</name>
        <dbReference type="ChEBI" id="CHEBI:58210"/>
    </ligand>
</feature>
<evidence type="ECO:0000256" key="7">
    <source>
        <dbReference type="HAMAP-Rule" id="MF_01629"/>
    </source>
</evidence>
<dbReference type="SUPFAM" id="SSF50475">
    <property type="entry name" value="FMN-binding split barrel"/>
    <property type="match status" value="1"/>
</dbReference>
<feature type="binding site" evidence="8">
    <location>
        <begin position="7"/>
        <end position="10"/>
    </location>
    <ligand>
        <name>substrate</name>
    </ligand>
</feature>
<evidence type="ECO:0000259" key="11">
    <source>
        <dbReference type="Pfam" id="PF10590"/>
    </source>
</evidence>
<dbReference type="NCBIfam" id="TIGR00558">
    <property type="entry name" value="pdxH"/>
    <property type="match status" value="1"/>
</dbReference>
<reference evidence="12 13" key="1">
    <citation type="submission" date="2019-02" db="EMBL/GenBank/DDBJ databases">
        <title>Deep-cultivation of Planctomycetes and their phenomic and genomic characterization uncovers novel biology.</title>
        <authorList>
            <person name="Wiegand S."/>
            <person name="Jogler M."/>
            <person name="Boedeker C."/>
            <person name="Pinto D."/>
            <person name="Vollmers J."/>
            <person name="Rivas-Marin E."/>
            <person name="Kohn T."/>
            <person name="Peeters S.H."/>
            <person name="Heuer A."/>
            <person name="Rast P."/>
            <person name="Oberbeckmann S."/>
            <person name="Bunk B."/>
            <person name="Jeske O."/>
            <person name="Meyerdierks A."/>
            <person name="Storesund J.E."/>
            <person name="Kallscheuer N."/>
            <person name="Luecker S."/>
            <person name="Lage O.M."/>
            <person name="Pohl T."/>
            <person name="Merkel B.J."/>
            <person name="Hornburger P."/>
            <person name="Mueller R.-W."/>
            <person name="Bruemmer F."/>
            <person name="Labrenz M."/>
            <person name="Spormann A.M."/>
            <person name="Op den Camp H."/>
            <person name="Overmann J."/>
            <person name="Amann R."/>
            <person name="Jetten M.S.M."/>
            <person name="Mascher T."/>
            <person name="Medema M.H."/>
            <person name="Devos D.P."/>
            <person name="Kaster A.-K."/>
            <person name="Ovreas L."/>
            <person name="Rohde M."/>
            <person name="Galperin M.Y."/>
            <person name="Jogler C."/>
        </authorList>
    </citation>
    <scope>NUCLEOTIDE SEQUENCE [LARGE SCALE GENOMIC DNA]</scope>
    <source>
        <strain evidence="12 13">Pla133</strain>
    </source>
</reference>
<name>A0A518BP11_9BACT</name>
<feature type="binding site" evidence="7 9">
    <location>
        <begin position="60"/>
        <end position="65"/>
    </location>
    <ligand>
        <name>FMN</name>
        <dbReference type="ChEBI" id="CHEBI:58210"/>
    </ligand>
</feature>
<dbReference type="InterPro" id="IPR019576">
    <property type="entry name" value="Pyridoxamine_oxidase_dimer_C"/>
</dbReference>
<comment type="catalytic activity">
    <reaction evidence="7">
        <text>pyridoxine 5'-phosphate + O2 = pyridoxal 5'-phosphate + H2O2</text>
        <dbReference type="Rhea" id="RHEA:15149"/>
        <dbReference type="ChEBI" id="CHEBI:15379"/>
        <dbReference type="ChEBI" id="CHEBI:16240"/>
        <dbReference type="ChEBI" id="CHEBI:58589"/>
        <dbReference type="ChEBI" id="CHEBI:597326"/>
        <dbReference type="EC" id="1.4.3.5"/>
    </reaction>
</comment>
<proteinExistence type="inferred from homology"/>
<evidence type="ECO:0000256" key="1">
    <source>
        <dbReference type="ARBA" id="ARBA00007301"/>
    </source>
</evidence>
<keyword evidence="5 7" id="KW-0560">Oxidoreductase</keyword>
<feature type="domain" description="Pyridoxine 5'-phosphate oxidase dimerisation C-terminal" evidence="11">
    <location>
        <begin position="172"/>
        <end position="212"/>
    </location>
</feature>
<keyword evidence="13" id="KW-1185">Reference proteome</keyword>
<comment type="function">
    <text evidence="7">Catalyzes the oxidation of either pyridoxine 5'-phosphate (PNP) or pyridoxamine 5'-phosphate (PMP) into pyridoxal 5'-phosphate (PLP).</text>
</comment>
<comment type="pathway">
    <text evidence="7">Cofactor metabolism; pyridoxal 5'-phosphate salvage; pyridoxal 5'-phosphate from pyridoxine 5'-phosphate: step 1/1.</text>
</comment>
<accession>A0A518BP11</accession>
<dbReference type="GO" id="GO:0004733">
    <property type="term" value="F:pyridoxamine phosphate oxidase activity"/>
    <property type="evidence" value="ECO:0007669"/>
    <property type="project" value="UniProtKB-UniRule"/>
</dbReference>
<dbReference type="PANTHER" id="PTHR10851:SF0">
    <property type="entry name" value="PYRIDOXINE-5'-PHOSPHATE OXIDASE"/>
    <property type="match status" value="1"/>
</dbReference>
<evidence type="ECO:0000256" key="3">
    <source>
        <dbReference type="ARBA" id="ARBA00022630"/>
    </source>
</evidence>
<comment type="similarity">
    <text evidence="1 7">Belongs to the pyridoxamine 5'-phosphate oxidase family.</text>
</comment>